<dbReference type="Proteomes" id="UP000019772">
    <property type="component" value="Chromosome"/>
</dbReference>
<dbReference type="InterPro" id="IPR006685">
    <property type="entry name" value="MscS_channel_2nd"/>
</dbReference>
<dbReference type="EMBL" id="CP004078">
    <property type="protein sequence ID" value="AHV99718.1"/>
    <property type="molecule type" value="Genomic_DNA"/>
</dbReference>
<protein>
    <submittedName>
        <fullName evidence="11">Mechanosensitive ion channel protein MscS</fullName>
    </submittedName>
</protein>
<feature type="domain" description="Mechanosensitive ion channel transmembrane helices 2/3" evidence="10">
    <location>
        <begin position="100"/>
        <end position="139"/>
    </location>
</feature>
<evidence type="ECO:0000256" key="8">
    <source>
        <dbReference type="SAM" id="Phobius"/>
    </source>
</evidence>
<evidence type="ECO:0000313" key="11">
    <source>
        <dbReference type="EMBL" id="AHV99718.1"/>
    </source>
</evidence>
<dbReference type="GO" id="GO:0005886">
    <property type="term" value="C:plasma membrane"/>
    <property type="evidence" value="ECO:0007669"/>
    <property type="project" value="UniProtKB-SubCell"/>
</dbReference>
<keyword evidence="4 8" id="KW-0812">Transmembrane</keyword>
<evidence type="ECO:0000259" key="10">
    <source>
        <dbReference type="Pfam" id="PF21088"/>
    </source>
</evidence>
<reference evidence="11 12" key="1">
    <citation type="journal article" date="2014" name="PLoS Genet.">
        <title>Comparative Genomic Analysis of N2-Fixing and Non-N2-Fixing Paenibacillus spp.: Organization, Evolution and Expression of the Nitrogen Fixation Genes.</title>
        <authorList>
            <person name="Xie J.B."/>
            <person name="Du Z."/>
            <person name="Bai L."/>
            <person name="Tian C."/>
            <person name="Zhang Y."/>
            <person name="Xie J.Y."/>
            <person name="Wang T."/>
            <person name="Liu X."/>
            <person name="Chen X."/>
            <person name="Cheng Q."/>
            <person name="Chen S."/>
            <person name="Li J."/>
        </authorList>
    </citation>
    <scope>NUCLEOTIDE SEQUENCE [LARGE SCALE GENOMIC DNA]</scope>
    <source>
        <strain evidence="11 12">T27</strain>
    </source>
</reference>
<dbReference type="PANTHER" id="PTHR30460:SF0">
    <property type="entry name" value="MODERATE CONDUCTANCE MECHANOSENSITIVE CHANNEL YBIO"/>
    <property type="match status" value="1"/>
</dbReference>
<dbReference type="PANTHER" id="PTHR30460">
    <property type="entry name" value="MODERATE CONDUCTANCE MECHANOSENSITIVE CHANNEL YBIO"/>
    <property type="match status" value="1"/>
</dbReference>
<feature type="region of interest" description="Disordered" evidence="7">
    <location>
        <begin position="302"/>
        <end position="368"/>
    </location>
</feature>
<evidence type="ECO:0000256" key="3">
    <source>
        <dbReference type="ARBA" id="ARBA00022475"/>
    </source>
</evidence>
<name>X5A619_9BACL</name>
<dbReference type="Pfam" id="PF00924">
    <property type="entry name" value="MS_channel_2nd"/>
    <property type="match status" value="1"/>
</dbReference>
<evidence type="ECO:0000313" key="12">
    <source>
        <dbReference type="Proteomes" id="UP000019772"/>
    </source>
</evidence>
<comment type="similarity">
    <text evidence="2">Belongs to the MscS (TC 1.A.23) family.</text>
</comment>
<evidence type="ECO:0000256" key="7">
    <source>
        <dbReference type="SAM" id="MobiDB-lite"/>
    </source>
</evidence>
<dbReference type="InterPro" id="IPR045276">
    <property type="entry name" value="YbiO_bact"/>
</dbReference>
<gene>
    <name evidence="11" type="ORF">PSAB_24175</name>
</gene>
<dbReference type="GO" id="GO:0008381">
    <property type="term" value="F:mechanosensitive monoatomic ion channel activity"/>
    <property type="evidence" value="ECO:0007669"/>
    <property type="project" value="InterPro"/>
</dbReference>
<dbReference type="eggNOG" id="COG0668">
    <property type="taxonomic scope" value="Bacteria"/>
</dbReference>
<dbReference type="PATRIC" id="fig|1268072.3.peg.4986"/>
<dbReference type="AlphaFoldDB" id="X5A619"/>
<dbReference type="Gene3D" id="2.30.30.60">
    <property type="match status" value="1"/>
</dbReference>
<dbReference type="InterPro" id="IPR049142">
    <property type="entry name" value="MS_channel_1st"/>
</dbReference>
<dbReference type="STRING" id="1268072.PSAB_24175"/>
<dbReference type="SUPFAM" id="SSF82861">
    <property type="entry name" value="Mechanosensitive channel protein MscS (YggB), transmembrane region"/>
    <property type="match status" value="1"/>
</dbReference>
<dbReference type="FunFam" id="1.10.287.1260:FF:000005">
    <property type="entry name" value="Mechanosensitive ion channel family protein"/>
    <property type="match status" value="1"/>
</dbReference>
<dbReference type="Gene3D" id="3.30.70.100">
    <property type="match status" value="1"/>
</dbReference>
<dbReference type="HOGENOM" id="CLU_037945_8_2_9"/>
<feature type="compositionally biased region" description="Basic and acidic residues" evidence="7">
    <location>
        <begin position="302"/>
        <end position="312"/>
    </location>
</feature>
<feature type="transmembrane region" description="Helical" evidence="8">
    <location>
        <begin position="41"/>
        <end position="67"/>
    </location>
</feature>
<dbReference type="InterPro" id="IPR010920">
    <property type="entry name" value="LSM_dom_sf"/>
</dbReference>
<evidence type="ECO:0000256" key="4">
    <source>
        <dbReference type="ARBA" id="ARBA00022692"/>
    </source>
</evidence>
<organism evidence="11 12">
    <name type="scientific">Paenibacillus sabinae T27</name>
    <dbReference type="NCBI Taxonomy" id="1268072"/>
    <lineage>
        <taxon>Bacteria</taxon>
        <taxon>Bacillati</taxon>
        <taxon>Bacillota</taxon>
        <taxon>Bacilli</taxon>
        <taxon>Bacillales</taxon>
        <taxon>Paenibacillaceae</taxon>
        <taxon>Paenibacillus</taxon>
    </lineage>
</organism>
<dbReference type="InterPro" id="IPR023408">
    <property type="entry name" value="MscS_beta-dom_sf"/>
</dbReference>
<evidence type="ECO:0000256" key="1">
    <source>
        <dbReference type="ARBA" id="ARBA00004651"/>
    </source>
</evidence>
<feature type="transmembrane region" description="Helical" evidence="8">
    <location>
        <begin position="95"/>
        <end position="114"/>
    </location>
</feature>
<comment type="subcellular location">
    <subcellularLocation>
        <location evidence="1">Cell membrane</location>
        <topology evidence="1">Multi-pass membrane protein</topology>
    </subcellularLocation>
</comment>
<dbReference type="Pfam" id="PF21088">
    <property type="entry name" value="MS_channel_1st"/>
    <property type="match status" value="1"/>
</dbReference>
<keyword evidence="3" id="KW-1003">Cell membrane</keyword>
<dbReference type="KEGG" id="psab:PSAB_24175"/>
<dbReference type="Gene3D" id="1.10.287.1260">
    <property type="match status" value="1"/>
</dbReference>
<evidence type="ECO:0000259" key="9">
    <source>
        <dbReference type="Pfam" id="PF00924"/>
    </source>
</evidence>
<proteinExistence type="inferred from homology"/>
<evidence type="ECO:0000256" key="6">
    <source>
        <dbReference type="ARBA" id="ARBA00023136"/>
    </source>
</evidence>
<feature type="domain" description="Mechanosensitive ion channel MscS" evidence="9">
    <location>
        <begin position="141"/>
        <end position="204"/>
    </location>
</feature>
<accession>X5A619</accession>
<sequence length="368" mass="40524">MSHRAGWLLNGDTPIETMDQAVDQAVQFKDKVWNWLTDADMWANVLFSGLRIIFIFILTRIIIRVVYRIIDRSLERKTSRGLLANTRRLSTVGELLKNTVTIVCNFIMILIILSEFHFELGPLLASASVLGLAIGFGAQSLVKDVITGFFIILEDQFAVGDVISTGGFKGTVEVIGLRTTKILGSSGEIYIIPNGTIANVTNFSMANALAIVDVPVKIERSLEETLRLIRQALQGIEERNQNVVAFPNVLGIQSMTTSEYVVRVTAHTLPNKREAAQRQIQSDIKKALEQLELREAERAAKEKAEAEAKAQAKAEAQAEAEAEAEALADKEAPLRKPEQQEARRTAATGIREQAAGKVKEEGEEPDGT</sequence>
<keyword evidence="6 8" id="KW-0472">Membrane</keyword>
<dbReference type="RefSeq" id="WP_025337153.1">
    <property type="nucleotide sequence ID" value="NZ_CP004078.1"/>
</dbReference>
<feature type="compositionally biased region" description="Basic and acidic residues" evidence="7">
    <location>
        <begin position="327"/>
        <end position="344"/>
    </location>
</feature>
<dbReference type="SUPFAM" id="SSF50182">
    <property type="entry name" value="Sm-like ribonucleoproteins"/>
    <property type="match status" value="1"/>
</dbReference>
<dbReference type="InterPro" id="IPR011014">
    <property type="entry name" value="MscS_channel_TM-2"/>
</dbReference>
<evidence type="ECO:0000256" key="2">
    <source>
        <dbReference type="ARBA" id="ARBA00008017"/>
    </source>
</evidence>
<evidence type="ECO:0000256" key="5">
    <source>
        <dbReference type="ARBA" id="ARBA00022989"/>
    </source>
</evidence>
<keyword evidence="12" id="KW-1185">Reference proteome</keyword>
<keyword evidence="5 8" id="KW-1133">Transmembrane helix</keyword>